<proteinExistence type="inferred from homology"/>
<keyword evidence="5 6" id="KW-0472">Membrane</keyword>
<gene>
    <name evidence="7" type="ORF">D0Y65_002909</name>
</gene>
<feature type="transmembrane region" description="Helical" evidence="6">
    <location>
        <begin position="126"/>
        <end position="147"/>
    </location>
</feature>
<dbReference type="PANTHER" id="PTHR11206">
    <property type="entry name" value="MULTIDRUG RESISTANCE PROTEIN"/>
    <property type="match status" value="1"/>
</dbReference>
<evidence type="ECO:0000313" key="7">
    <source>
        <dbReference type="EMBL" id="RZC23319.1"/>
    </source>
</evidence>
<feature type="transmembrane region" description="Helical" evidence="6">
    <location>
        <begin position="82"/>
        <end position="105"/>
    </location>
</feature>
<dbReference type="NCBIfam" id="TIGR00797">
    <property type="entry name" value="matE"/>
    <property type="match status" value="1"/>
</dbReference>
<name>A0A445LJA0_GLYSO</name>
<feature type="transmembrane region" description="Helical" evidence="6">
    <location>
        <begin position="414"/>
        <end position="438"/>
    </location>
</feature>
<accession>A0A445LJA0</accession>
<dbReference type="InterPro" id="IPR045069">
    <property type="entry name" value="MATE_euk"/>
</dbReference>
<dbReference type="GO" id="GO:0015297">
    <property type="term" value="F:antiporter activity"/>
    <property type="evidence" value="ECO:0007669"/>
    <property type="project" value="InterPro"/>
</dbReference>
<dbReference type="Proteomes" id="UP000289340">
    <property type="component" value="Chromosome 2"/>
</dbReference>
<keyword evidence="8" id="KW-1185">Reference proteome</keyword>
<dbReference type="GO" id="GO:0042910">
    <property type="term" value="F:xenobiotic transmembrane transporter activity"/>
    <property type="evidence" value="ECO:0007669"/>
    <property type="project" value="InterPro"/>
</dbReference>
<comment type="subcellular location">
    <subcellularLocation>
        <location evidence="1">Membrane</location>
        <topology evidence="1">Multi-pass membrane protein</topology>
    </subcellularLocation>
</comment>
<feature type="transmembrane region" description="Helical" evidence="6">
    <location>
        <begin position="444"/>
        <end position="464"/>
    </location>
</feature>
<dbReference type="GO" id="GO:1990961">
    <property type="term" value="P:xenobiotic detoxification by transmembrane export across the plasma membrane"/>
    <property type="evidence" value="ECO:0007669"/>
    <property type="project" value="InterPro"/>
</dbReference>
<dbReference type="GO" id="GO:0016020">
    <property type="term" value="C:membrane"/>
    <property type="evidence" value="ECO:0007669"/>
    <property type="project" value="UniProtKB-SubCell"/>
</dbReference>
<dbReference type="AlphaFoldDB" id="A0A445LJA0"/>
<dbReference type="Gramene" id="XM_028326853.1">
    <property type="protein sequence ID" value="XP_028182654.1"/>
    <property type="gene ID" value="LOC114369624"/>
</dbReference>
<evidence type="ECO:0000256" key="2">
    <source>
        <dbReference type="ARBA" id="ARBA00010199"/>
    </source>
</evidence>
<dbReference type="EMBL" id="QZWG01000002">
    <property type="protein sequence ID" value="RZC23319.1"/>
    <property type="molecule type" value="Genomic_DNA"/>
</dbReference>
<organism evidence="7 8">
    <name type="scientific">Glycine soja</name>
    <name type="common">Wild soybean</name>
    <dbReference type="NCBI Taxonomy" id="3848"/>
    <lineage>
        <taxon>Eukaryota</taxon>
        <taxon>Viridiplantae</taxon>
        <taxon>Streptophyta</taxon>
        <taxon>Embryophyta</taxon>
        <taxon>Tracheophyta</taxon>
        <taxon>Spermatophyta</taxon>
        <taxon>Magnoliopsida</taxon>
        <taxon>eudicotyledons</taxon>
        <taxon>Gunneridae</taxon>
        <taxon>Pentapetalae</taxon>
        <taxon>rosids</taxon>
        <taxon>fabids</taxon>
        <taxon>Fabales</taxon>
        <taxon>Fabaceae</taxon>
        <taxon>Papilionoideae</taxon>
        <taxon>50 kb inversion clade</taxon>
        <taxon>NPAAA clade</taxon>
        <taxon>indigoferoid/millettioid clade</taxon>
        <taxon>Phaseoleae</taxon>
        <taxon>Glycine</taxon>
        <taxon>Glycine subgen. Soja</taxon>
    </lineage>
</organism>
<sequence length="492" mass="54772">MSKMSSDEALALEEVHHPLLEDYCADGEEKEYFVRRVWNESKKLWNISGPAIFNRVATFSMFVITQAFAGHLGDLELAATSIAINVILGLDFGILLGMSSALDTLCGQAFGAKKYYMLGIYMQRSWVVLSITGVMFLPLFLFVTPILKFFGQTSEIAELAGVISLWLIPTHLAYIFYLPMHFFLQSQLKNNVITWVSLLGLLVHAYLCWLVVNKFHLGVIALVAFGNIAWWLLVLGYFGYVICGGCTLTWTGFSIEAFSGVWEFSKLSTASGIMICLEVWYDKALMLMTGNLQSAKTTIEALTICLTINIWELMFPLSFYAATAVRVANELGAGNGKGAKFASMVSVVTSIIISIFFWLLIMVFRRKLAYLFSSSEVVIKEVDKLSPFLGVTILLNSVQPVLSGVAVGSGWQKYVAFINLGSYYLIGLPLGYLLGFVFRLGVQGVWAGLIFGGPAIQTLILAWVTSRCNWDKQAERARLHLTKWDPNQELIR</sequence>
<feature type="transmembrane region" description="Helical" evidence="6">
    <location>
        <begin position="52"/>
        <end position="70"/>
    </location>
</feature>
<evidence type="ECO:0000256" key="1">
    <source>
        <dbReference type="ARBA" id="ARBA00004141"/>
    </source>
</evidence>
<dbReference type="CDD" id="cd13132">
    <property type="entry name" value="MATE_eukaryotic"/>
    <property type="match status" value="1"/>
</dbReference>
<evidence type="ECO:0000256" key="3">
    <source>
        <dbReference type="ARBA" id="ARBA00022692"/>
    </source>
</evidence>
<feature type="transmembrane region" description="Helical" evidence="6">
    <location>
        <begin position="192"/>
        <end position="212"/>
    </location>
</feature>
<evidence type="ECO:0000256" key="5">
    <source>
        <dbReference type="ARBA" id="ARBA00023136"/>
    </source>
</evidence>
<feature type="transmembrane region" description="Helical" evidence="6">
    <location>
        <begin position="159"/>
        <end position="180"/>
    </location>
</feature>
<reference evidence="7 8" key="1">
    <citation type="submission" date="2018-09" db="EMBL/GenBank/DDBJ databases">
        <title>A high-quality reference genome of wild soybean provides a powerful tool to mine soybean genomes.</title>
        <authorList>
            <person name="Xie M."/>
            <person name="Chung C.Y.L."/>
            <person name="Li M.-W."/>
            <person name="Wong F.-L."/>
            <person name="Chan T.-F."/>
            <person name="Lam H.-M."/>
        </authorList>
    </citation>
    <scope>NUCLEOTIDE SEQUENCE [LARGE SCALE GENOMIC DNA]</scope>
    <source>
        <strain evidence="8">cv. W05</strain>
        <tissue evidence="7">Hypocotyl of etiolated seedlings</tissue>
    </source>
</reference>
<dbReference type="Pfam" id="PF01554">
    <property type="entry name" value="MatE"/>
    <property type="match status" value="2"/>
</dbReference>
<feature type="transmembrane region" description="Helical" evidence="6">
    <location>
        <begin position="341"/>
        <end position="365"/>
    </location>
</feature>
<keyword evidence="3 6" id="KW-0812">Transmembrane</keyword>
<comment type="similarity">
    <text evidence="2 6">Belongs to the multi antimicrobial extrusion (MATE) (TC 2.A.66.1) family.</text>
</comment>
<feature type="transmembrane region" description="Helical" evidence="6">
    <location>
        <begin position="218"/>
        <end position="243"/>
    </location>
</feature>
<evidence type="ECO:0000256" key="6">
    <source>
        <dbReference type="RuleBase" id="RU004914"/>
    </source>
</evidence>
<feature type="transmembrane region" description="Helical" evidence="6">
    <location>
        <begin position="301"/>
        <end position="320"/>
    </location>
</feature>
<keyword evidence="4 6" id="KW-1133">Transmembrane helix</keyword>
<comment type="caution">
    <text evidence="7">The sequence shown here is derived from an EMBL/GenBank/DDBJ whole genome shotgun (WGS) entry which is preliminary data.</text>
</comment>
<evidence type="ECO:0000256" key="4">
    <source>
        <dbReference type="ARBA" id="ARBA00022989"/>
    </source>
</evidence>
<evidence type="ECO:0000313" key="8">
    <source>
        <dbReference type="Proteomes" id="UP000289340"/>
    </source>
</evidence>
<dbReference type="InterPro" id="IPR002528">
    <property type="entry name" value="MATE_fam"/>
</dbReference>
<protein>
    <recommendedName>
        <fullName evidence="6">Protein DETOXIFICATION</fullName>
    </recommendedName>
    <alternativeName>
        <fullName evidence="6">Multidrug and toxic compound extrusion protein</fullName>
    </alternativeName>
</protein>